<dbReference type="SUPFAM" id="SSF48452">
    <property type="entry name" value="TPR-like"/>
    <property type="match status" value="1"/>
</dbReference>
<dbReference type="InterPro" id="IPR019734">
    <property type="entry name" value="TPR_rpt"/>
</dbReference>
<protein>
    <submittedName>
        <fullName evidence="1">Uncharacterized protein</fullName>
    </submittedName>
</protein>
<proteinExistence type="predicted"/>
<sequence>MSDQDTTAVREAEQLARQGSFDAALSRLEAGGDELATNQAALYIKAVCQRSQNNRSDALETLKTLLSVNPDHVRSYQEIGHIHVAAKNADKAIQGYTEAVRRDPAMLSSWRPLVTLYRMVGDAENQRMAEQRVIELEILPEPLVAVKSALNQNNLQSADQICRSFLKTNKQHVEALRLLAEIADRAKIIDDAEFILESAVTFEPEHMGAQFDLANILLKRQKFEAADKVTDELGQKYPDNLEFKLLRGATKLGVGDTNGAISIYQDLVRQKHNLKNTYLLLGHAQKTAGNLPAAIAAYQNLYQLNPAYGDAFWSLANTKTYRFSEDEISQMSQYVDRNSTSEIDKVHLHFALGKAYEDGADFDEAFSHYQRGNAINHGLLKNQMPDIRKRAERQKSICTAELFIQRQDVGHPANDPIFIVGL</sequence>
<dbReference type="InterPro" id="IPR037919">
    <property type="entry name" value="OGT"/>
</dbReference>
<name>A0A381XEV9_9ZZZZ</name>
<organism evidence="1">
    <name type="scientific">marine metagenome</name>
    <dbReference type="NCBI Taxonomy" id="408172"/>
    <lineage>
        <taxon>unclassified sequences</taxon>
        <taxon>metagenomes</taxon>
        <taxon>ecological metagenomes</taxon>
    </lineage>
</organism>
<reference evidence="1" key="1">
    <citation type="submission" date="2018-05" db="EMBL/GenBank/DDBJ databases">
        <authorList>
            <person name="Lanie J.A."/>
            <person name="Ng W.-L."/>
            <person name="Kazmierczak K.M."/>
            <person name="Andrzejewski T.M."/>
            <person name="Davidsen T.M."/>
            <person name="Wayne K.J."/>
            <person name="Tettelin H."/>
            <person name="Glass J.I."/>
            <person name="Rusch D."/>
            <person name="Podicherti R."/>
            <person name="Tsui H.-C.T."/>
            <person name="Winkler M.E."/>
        </authorList>
    </citation>
    <scope>NUCLEOTIDE SEQUENCE</scope>
</reference>
<dbReference type="GO" id="GO:0097363">
    <property type="term" value="F:protein O-acetylglucosaminyltransferase activity"/>
    <property type="evidence" value="ECO:0007669"/>
    <property type="project" value="TreeGrafter"/>
</dbReference>
<dbReference type="Gene3D" id="1.25.40.10">
    <property type="entry name" value="Tetratricopeptide repeat domain"/>
    <property type="match status" value="2"/>
</dbReference>
<dbReference type="InterPro" id="IPR011990">
    <property type="entry name" value="TPR-like_helical_dom_sf"/>
</dbReference>
<dbReference type="GO" id="GO:0006493">
    <property type="term" value="P:protein O-linked glycosylation"/>
    <property type="evidence" value="ECO:0007669"/>
    <property type="project" value="InterPro"/>
</dbReference>
<evidence type="ECO:0000313" key="1">
    <source>
        <dbReference type="EMBL" id="SVA63248.1"/>
    </source>
</evidence>
<dbReference type="PROSITE" id="PS50005">
    <property type="entry name" value="TPR"/>
    <property type="match status" value="2"/>
</dbReference>
<dbReference type="EMBL" id="UINC01014919">
    <property type="protein sequence ID" value="SVA63248.1"/>
    <property type="molecule type" value="Genomic_DNA"/>
</dbReference>
<dbReference type="Pfam" id="PF13181">
    <property type="entry name" value="TPR_8"/>
    <property type="match status" value="1"/>
</dbReference>
<feature type="non-terminal residue" evidence="1">
    <location>
        <position position="422"/>
    </location>
</feature>
<gene>
    <name evidence="1" type="ORF">METZ01_LOCUS116102</name>
</gene>
<dbReference type="PANTHER" id="PTHR44366">
    <property type="entry name" value="UDP-N-ACETYLGLUCOSAMINE--PEPTIDE N-ACETYLGLUCOSAMINYLTRANSFERASE 110 KDA SUBUNIT"/>
    <property type="match status" value="1"/>
</dbReference>
<dbReference type="Pfam" id="PF14559">
    <property type="entry name" value="TPR_19"/>
    <property type="match status" value="2"/>
</dbReference>
<accession>A0A381XEV9</accession>
<dbReference type="AlphaFoldDB" id="A0A381XEV9"/>
<dbReference type="PANTHER" id="PTHR44366:SF1">
    <property type="entry name" value="UDP-N-ACETYLGLUCOSAMINE--PEPTIDE N-ACETYLGLUCOSAMINYLTRANSFERASE 110 KDA SUBUNIT"/>
    <property type="match status" value="1"/>
</dbReference>
<dbReference type="SMART" id="SM00028">
    <property type="entry name" value="TPR"/>
    <property type="match status" value="5"/>
</dbReference>